<evidence type="ECO:0000313" key="3">
    <source>
        <dbReference type="Proteomes" id="UP000024635"/>
    </source>
</evidence>
<comment type="caution">
    <text evidence="2">The sequence shown here is derived from an EMBL/GenBank/DDBJ whole genome shotgun (WGS) entry which is preliminary data.</text>
</comment>
<evidence type="ECO:0000313" key="2">
    <source>
        <dbReference type="EMBL" id="EYB91252.1"/>
    </source>
</evidence>
<protein>
    <submittedName>
        <fullName evidence="2">Uncharacterized protein</fullName>
    </submittedName>
</protein>
<reference evidence="3" key="1">
    <citation type="journal article" date="2015" name="Nat. Genet.">
        <title>The genome and transcriptome of the zoonotic hookworm Ancylostoma ceylanicum identify infection-specific gene families.</title>
        <authorList>
            <person name="Schwarz E.M."/>
            <person name="Hu Y."/>
            <person name="Antoshechkin I."/>
            <person name="Miller M.M."/>
            <person name="Sternberg P.W."/>
            <person name="Aroian R.V."/>
        </authorList>
    </citation>
    <scope>NUCLEOTIDE SEQUENCE</scope>
    <source>
        <strain evidence="3">HY135</strain>
    </source>
</reference>
<dbReference type="STRING" id="53326.A0A016SLM5"/>
<gene>
    <name evidence="2" type="primary">Acey_s0208.g2073</name>
    <name evidence="2" type="ORF">Y032_0208g2073</name>
</gene>
<evidence type="ECO:0000256" key="1">
    <source>
        <dbReference type="SAM" id="MobiDB-lite"/>
    </source>
</evidence>
<keyword evidence="3" id="KW-1185">Reference proteome</keyword>
<proteinExistence type="predicted"/>
<dbReference type="Proteomes" id="UP000024635">
    <property type="component" value="Unassembled WGS sequence"/>
</dbReference>
<dbReference type="EMBL" id="JARK01001544">
    <property type="protein sequence ID" value="EYB91252.1"/>
    <property type="molecule type" value="Genomic_DNA"/>
</dbReference>
<name>A0A016SLM5_9BILA</name>
<sequence length="78" mass="8350">MLLEAVWMKITGGDPMALLKGRSEGSSGSATKKETADDGDSRGTPSKRDNEDSQSSTSSNRRKSKPSKRNVSSDEDSD</sequence>
<feature type="region of interest" description="Disordered" evidence="1">
    <location>
        <begin position="10"/>
        <end position="78"/>
    </location>
</feature>
<feature type="compositionally biased region" description="Basic and acidic residues" evidence="1">
    <location>
        <begin position="31"/>
        <end position="51"/>
    </location>
</feature>
<accession>A0A016SLM5</accession>
<dbReference type="AlphaFoldDB" id="A0A016SLM5"/>
<organism evidence="2 3">
    <name type="scientific">Ancylostoma ceylanicum</name>
    <dbReference type="NCBI Taxonomy" id="53326"/>
    <lineage>
        <taxon>Eukaryota</taxon>
        <taxon>Metazoa</taxon>
        <taxon>Ecdysozoa</taxon>
        <taxon>Nematoda</taxon>
        <taxon>Chromadorea</taxon>
        <taxon>Rhabditida</taxon>
        <taxon>Rhabditina</taxon>
        <taxon>Rhabditomorpha</taxon>
        <taxon>Strongyloidea</taxon>
        <taxon>Ancylostomatidae</taxon>
        <taxon>Ancylostomatinae</taxon>
        <taxon>Ancylostoma</taxon>
    </lineage>
</organism>